<accession>A0A840KAN7</accession>
<gene>
    <name evidence="2" type="ORF">HNP38_001528</name>
</gene>
<reference evidence="2 3" key="1">
    <citation type="submission" date="2020-08" db="EMBL/GenBank/DDBJ databases">
        <title>Functional genomics of gut bacteria from endangered species of beetles.</title>
        <authorList>
            <person name="Carlos-Shanley C."/>
        </authorList>
    </citation>
    <scope>NUCLEOTIDE SEQUENCE [LARGE SCALE GENOMIC DNA]</scope>
    <source>
        <strain evidence="2 3">S00151</strain>
    </source>
</reference>
<name>A0A840KAN7_9FLAO</name>
<dbReference type="Proteomes" id="UP000592180">
    <property type="component" value="Unassembled WGS sequence"/>
</dbReference>
<keyword evidence="3" id="KW-1185">Reference proteome</keyword>
<comment type="caution">
    <text evidence="2">The sequence shown here is derived from an EMBL/GenBank/DDBJ whole genome shotgun (WGS) entry which is preliminary data.</text>
</comment>
<evidence type="ECO:0000313" key="3">
    <source>
        <dbReference type="Proteomes" id="UP000592180"/>
    </source>
</evidence>
<dbReference type="EMBL" id="JACHLE010000001">
    <property type="protein sequence ID" value="MBB4806256.1"/>
    <property type="molecule type" value="Genomic_DNA"/>
</dbReference>
<feature type="signal peptide" evidence="1">
    <location>
        <begin position="1"/>
        <end position="19"/>
    </location>
</feature>
<evidence type="ECO:0000313" key="2">
    <source>
        <dbReference type="EMBL" id="MBB4806256.1"/>
    </source>
</evidence>
<feature type="chain" id="PRO_5032666249" evidence="1">
    <location>
        <begin position="20"/>
        <end position="299"/>
    </location>
</feature>
<dbReference type="RefSeq" id="WP_184186965.1">
    <property type="nucleotide sequence ID" value="NZ_JACHLE010000001.1"/>
</dbReference>
<dbReference type="AlphaFoldDB" id="A0A840KAN7"/>
<proteinExistence type="predicted"/>
<evidence type="ECO:0000256" key="1">
    <source>
        <dbReference type="SAM" id="SignalP"/>
    </source>
</evidence>
<keyword evidence="1" id="KW-0732">Signal</keyword>
<protein>
    <submittedName>
        <fullName evidence="2">Uncharacterized protein</fullName>
    </submittedName>
</protein>
<sequence length="299" mass="31951">MKAKIICLIFMVFGLKISAQVGISKEASFQPDIRTQLHVKQDNSAARMPRANLASQLPASAVGTTGNGTQGSVIFNRETGSIVQNDGTVWKISDPIVTTMKNNKMARFIRNGVVTTTCQNCNFPNCLFAVDRTCAAVDVPFTSNSPAFNDIFSDVALVSTPSNMINIKTRGLYKISFKSGAVEVSEAFCLSASTNLYSRLNLELSSDNGATWAPINNSSSSSNGGLLSVATLAPGSIDVGQSLAFTYVGVFNAGDRLRLRFYGNQVMLAGGCLGSNMYFSMNTTGNGISEIIVEKINMQ</sequence>
<organism evidence="2 3">
    <name type="scientific">Chryseobacterium defluvii</name>
    <dbReference type="NCBI Taxonomy" id="160396"/>
    <lineage>
        <taxon>Bacteria</taxon>
        <taxon>Pseudomonadati</taxon>
        <taxon>Bacteroidota</taxon>
        <taxon>Flavobacteriia</taxon>
        <taxon>Flavobacteriales</taxon>
        <taxon>Weeksellaceae</taxon>
        <taxon>Chryseobacterium group</taxon>
        <taxon>Chryseobacterium</taxon>
    </lineage>
</organism>